<dbReference type="PRINTS" id="PR01217">
    <property type="entry name" value="PRICHEXTENSN"/>
</dbReference>
<dbReference type="AlphaFoldDB" id="A0AAV1R3X5"/>
<name>A0AAV1R3X5_9ROSI</name>
<gene>
    <name evidence="2" type="ORF">DCAF_LOCUS4851</name>
</gene>
<accession>A0AAV1R3X5</accession>
<dbReference type="Proteomes" id="UP001314170">
    <property type="component" value="Unassembled WGS sequence"/>
</dbReference>
<protein>
    <submittedName>
        <fullName evidence="2">Uncharacterized protein</fullName>
    </submittedName>
</protein>
<feature type="region of interest" description="Disordered" evidence="1">
    <location>
        <begin position="74"/>
        <end position="180"/>
    </location>
</feature>
<dbReference type="EMBL" id="CAWUPB010000851">
    <property type="protein sequence ID" value="CAK7327144.1"/>
    <property type="molecule type" value="Genomic_DNA"/>
</dbReference>
<sequence length="232" mass="25259">MPTPVFAISSNLMKKAIPFYAPDSTIIKSSKNSSSLLYSSTIANKKIIKSHVYGKPDLISLVSQLLVHNQSNISPQITGKNLPEFPRRSNNEIETSPPDDGCIKPPRILEVPNPGPDFPFPPLPSPPTPPDVPLPPPGTPRPLPPNRLPPKLPPDPDIIPPPAPPPPDIQPPPHTPDVNPPVPGPYVFYARVVRSCLELSTVTAQQEHVYGPLLSSRRMGLQLKKYNKVGLL</sequence>
<evidence type="ECO:0000313" key="2">
    <source>
        <dbReference type="EMBL" id="CAK7327144.1"/>
    </source>
</evidence>
<organism evidence="2 3">
    <name type="scientific">Dovyalis caffra</name>
    <dbReference type="NCBI Taxonomy" id="77055"/>
    <lineage>
        <taxon>Eukaryota</taxon>
        <taxon>Viridiplantae</taxon>
        <taxon>Streptophyta</taxon>
        <taxon>Embryophyta</taxon>
        <taxon>Tracheophyta</taxon>
        <taxon>Spermatophyta</taxon>
        <taxon>Magnoliopsida</taxon>
        <taxon>eudicotyledons</taxon>
        <taxon>Gunneridae</taxon>
        <taxon>Pentapetalae</taxon>
        <taxon>rosids</taxon>
        <taxon>fabids</taxon>
        <taxon>Malpighiales</taxon>
        <taxon>Salicaceae</taxon>
        <taxon>Flacourtieae</taxon>
        <taxon>Dovyalis</taxon>
    </lineage>
</organism>
<reference evidence="2 3" key="1">
    <citation type="submission" date="2024-01" db="EMBL/GenBank/DDBJ databases">
        <authorList>
            <person name="Waweru B."/>
        </authorList>
    </citation>
    <scope>NUCLEOTIDE SEQUENCE [LARGE SCALE GENOMIC DNA]</scope>
</reference>
<proteinExistence type="predicted"/>
<comment type="caution">
    <text evidence="2">The sequence shown here is derived from an EMBL/GenBank/DDBJ whole genome shotgun (WGS) entry which is preliminary data.</text>
</comment>
<keyword evidence="3" id="KW-1185">Reference proteome</keyword>
<feature type="compositionally biased region" description="Pro residues" evidence="1">
    <location>
        <begin position="113"/>
        <end position="180"/>
    </location>
</feature>
<evidence type="ECO:0000313" key="3">
    <source>
        <dbReference type="Proteomes" id="UP001314170"/>
    </source>
</evidence>
<evidence type="ECO:0000256" key="1">
    <source>
        <dbReference type="SAM" id="MobiDB-lite"/>
    </source>
</evidence>